<dbReference type="Proteomes" id="UP000063308">
    <property type="component" value="Chromosome"/>
</dbReference>
<evidence type="ECO:0000313" key="2">
    <source>
        <dbReference type="EMBL" id="BAR63031.1"/>
    </source>
</evidence>
<protein>
    <submittedName>
        <fullName evidence="2">Uncharacterized protein</fullName>
    </submittedName>
</protein>
<evidence type="ECO:0000256" key="1">
    <source>
        <dbReference type="SAM" id="Phobius"/>
    </source>
</evidence>
<reference evidence="2 3" key="1">
    <citation type="submission" date="2014-11" db="EMBL/GenBank/DDBJ databases">
        <title>Symbiosis island explosion on the genome of extra-slow-growing strains of soybean bradyrhizobia with massive insertion sequences.</title>
        <authorList>
            <person name="Iida T."/>
            <person name="Minamisawa K."/>
        </authorList>
    </citation>
    <scope>NUCLEOTIDE SEQUENCE [LARGE SCALE GENOMIC DNA]</scope>
    <source>
        <strain evidence="2 3">NK6</strain>
    </source>
</reference>
<keyword evidence="1" id="KW-0472">Membrane</keyword>
<keyword evidence="1" id="KW-0812">Transmembrane</keyword>
<organism evidence="2 3">
    <name type="scientific">Bradyrhizobium diazoefficiens</name>
    <dbReference type="NCBI Taxonomy" id="1355477"/>
    <lineage>
        <taxon>Bacteria</taxon>
        <taxon>Pseudomonadati</taxon>
        <taxon>Pseudomonadota</taxon>
        <taxon>Alphaproteobacteria</taxon>
        <taxon>Hyphomicrobiales</taxon>
        <taxon>Nitrobacteraceae</taxon>
        <taxon>Bradyrhizobium</taxon>
    </lineage>
</organism>
<feature type="transmembrane region" description="Helical" evidence="1">
    <location>
        <begin position="30"/>
        <end position="47"/>
    </location>
</feature>
<sequence>MRRFAMKALFTALTFRKGERERIDWDRRILIFSTVVTIVLIALYVWGKANSR</sequence>
<proteinExistence type="predicted"/>
<dbReference type="EMBL" id="AP014685">
    <property type="protein sequence ID" value="BAR63031.1"/>
    <property type="molecule type" value="Genomic_DNA"/>
</dbReference>
<keyword evidence="1" id="KW-1133">Transmembrane helix</keyword>
<name>A0A0E4FZ43_9BRAD</name>
<gene>
    <name evidence="2" type="ORF">NK6_9897</name>
</gene>
<dbReference type="AlphaFoldDB" id="A0A0E4FZ43"/>
<evidence type="ECO:0000313" key="3">
    <source>
        <dbReference type="Proteomes" id="UP000063308"/>
    </source>
</evidence>
<accession>A0A0E4FZ43</accession>